<gene>
    <name evidence="2" type="ORF">S06H3_22650</name>
</gene>
<evidence type="ECO:0000313" key="2">
    <source>
        <dbReference type="EMBL" id="GAI02369.1"/>
    </source>
</evidence>
<name>X1M7M6_9ZZZZ</name>
<dbReference type="EMBL" id="BARV01012151">
    <property type="protein sequence ID" value="GAI02369.1"/>
    <property type="molecule type" value="Genomic_DNA"/>
</dbReference>
<protein>
    <submittedName>
        <fullName evidence="2">Uncharacterized protein</fullName>
    </submittedName>
</protein>
<keyword evidence="1" id="KW-0472">Membrane</keyword>
<feature type="non-terminal residue" evidence="2">
    <location>
        <position position="82"/>
    </location>
</feature>
<feature type="transmembrane region" description="Helical" evidence="1">
    <location>
        <begin position="21"/>
        <end position="51"/>
    </location>
</feature>
<accession>X1M7M6</accession>
<keyword evidence="1" id="KW-1133">Transmembrane helix</keyword>
<organism evidence="2">
    <name type="scientific">marine sediment metagenome</name>
    <dbReference type="NCBI Taxonomy" id="412755"/>
    <lineage>
        <taxon>unclassified sequences</taxon>
        <taxon>metagenomes</taxon>
        <taxon>ecological metagenomes</taxon>
    </lineage>
</organism>
<comment type="caution">
    <text evidence="2">The sequence shown here is derived from an EMBL/GenBank/DDBJ whole genome shotgun (WGS) entry which is preliminary data.</text>
</comment>
<proteinExistence type="predicted"/>
<sequence>MFKKLINLIKKIKIIIAPQEKWQLLVLFASILLTALFQTLGVVSILPFMSIVMQPEIIESNRWLNWLYNSLGFTSVNSFIIF</sequence>
<evidence type="ECO:0000256" key="1">
    <source>
        <dbReference type="SAM" id="Phobius"/>
    </source>
</evidence>
<dbReference type="AlphaFoldDB" id="X1M7M6"/>
<reference evidence="2" key="1">
    <citation type="journal article" date="2014" name="Front. Microbiol.">
        <title>High frequency of phylogenetically diverse reductive dehalogenase-homologous genes in deep subseafloor sedimentary metagenomes.</title>
        <authorList>
            <person name="Kawai M."/>
            <person name="Futagami T."/>
            <person name="Toyoda A."/>
            <person name="Takaki Y."/>
            <person name="Nishi S."/>
            <person name="Hori S."/>
            <person name="Arai W."/>
            <person name="Tsubouchi T."/>
            <person name="Morono Y."/>
            <person name="Uchiyama I."/>
            <person name="Ito T."/>
            <person name="Fujiyama A."/>
            <person name="Inagaki F."/>
            <person name="Takami H."/>
        </authorList>
    </citation>
    <scope>NUCLEOTIDE SEQUENCE</scope>
    <source>
        <strain evidence="2">Expedition CK06-06</strain>
    </source>
</reference>
<keyword evidence="1" id="KW-0812">Transmembrane</keyword>